<keyword evidence="7" id="KW-0547">Nucleotide-binding</keyword>
<comment type="function">
    <text evidence="1">Catalyzes the 2-thiolation of uridine at the wobble position (U34) of mitochondrial tRNA(Lys), tRNA(Glu) and tRNA(Gln). Required for the formation of 5-taurinomethyl-2-thiouridine (tm5s2U) of mitochondrial tRNA(Lys), tRNA(Glu), and tRNA(Gln) at the wobble position. ATP is required to activate the C2 atom of the wobble base.</text>
</comment>
<feature type="domain" description="tRNA-specific 2-thiouridylase MnmA-like C-terminal" evidence="15">
    <location>
        <begin position="284"/>
        <end position="355"/>
    </location>
</feature>
<dbReference type="GO" id="GO:0005739">
    <property type="term" value="C:mitochondrion"/>
    <property type="evidence" value="ECO:0007669"/>
    <property type="project" value="TreeGrafter"/>
</dbReference>
<reference evidence="17" key="1">
    <citation type="submission" date="2022-07" db="EMBL/GenBank/DDBJ databases">
        <title>Genome Sequence of Leucocoprinus birnbaumii.</title>
        <authorList>
            <person name="Buettner E."/>
        </authorList>
    </citation>
    <scope>NUCLEOTIDE SEQUENCE</scope>
    <source>
        <strain evidence="17">VT141</strain>
    </source>
</reference>
<keyword evidence="5" id="KW-0808">Transferase</keyword>
<dbReference type="GO" id="GO:0002143">
    <property type="term" value="P:tRNA wobble position uridine thiolation"/>
    <property type="evidence" value="ECO:0007669"/>
    <property type="project" value="TreeGrafter"/>
</dbReference>
<feature type="domain" description="F-box" evidence="14">
    <location>
        <begin position="382"/>
        <end position="432"/>
    </location>
</feature>
<dbReference type="AlphaFoldDB" id="A0AAD5VQF8"/>
<evidence type="ECO:0000256" key="4">
    <source>
        <dbReference type="ARBA" id="ARBA00022555"/>
    </source>
</evidence>
<evidence type="ECO:0000256" key="8">
    <source>
        <dbReference type="ARBA" id="ARBA00022840"/>
    </source>
</evidence>
<evidence type="ECO:0000313" key="18">
    <source>
        <dbReference type="Proteomes" id="UP001213000"/>
    </source>
</evidence>
<feature type="compositionally biased region" description="Basic and acidic residues" evidence="12">
    <location>
        <begin position="850"/>
        <end position="859"/>
    </location>
</feature>
<dbReference type="SUPFAM" id="SSF81383">
    <property type="entry name" value="F-box domain"/>
    <property type="match status" value="1"/>
</dbReference>
<dbReference type="GO" id="GO:0005524">
    <property type="term" value="F:ATP binding"/>
    <property type="evidence" value="ECO:0007669"/>
    <property type="project" value="UniProtKB-KW"/>
</dbReference>
<feature type="chain" id="PRO_5042011529" description="tRNA-5-taurinomethyluridine 2-sulfurtransferase" evidence="13">
    <location>
        <begin position="27"/>
        <end position="877"/>
    </location>
</feature>
<sequence>MAPGRETKLWLACQAALTLRIMISLQFLCETGIPATRLDWTEAVNGRKTGKMSRGSAESWIYRVKWLIDLTREYWNNVFQPALHLWETGATPNPDVSCNREIKFGALLNRLPIASSGETLLATGHYARNVWTTTPEGLSRPQLHCASYSPKDQSYYLSSISESSLRRTIFPLGEIDKTQVRKLAREFQLHTAERDESMGICFVGQKARFRQFLASYLPPNPGPIVDKTTGKVVGQHKGIWSYTIGEGARIAGVPERLFVSGKDPTSNTIYVVPGPDNPGLDCHSLHVPDFHWIWSDSPPPEIDSADGYPALVKYRYRMDTQACRVYRLPHNGHIRIDFDKTGKSASPGQVAALYNAVERHPPVPYTFPTLPTYHHPRLNHTNTLPPELLLMIFKLLCFNHNISDTRTTIRISHVSRSWRRLCLASPALWANIAYYSAIGYRHNYVALQKVMTYIGRSGTSPLTLVLEIYSREDEGFQIICEHTKRWKSLSLRCTQHLMPTISTLLRRASVPLLEYLCVEGVPTGRNQDEDTSGPSPASTGDGPYNIFSAGSPSLHSLELRNGAVYYMRPIHLETITTLHFRSAFNDLELTPSELRALLTIPNLTTLTILTEFWELIPDVAEISRSRIIMPKLRYLGIRGQYGSDYEVMRIFATISIPLVEVLMLQNISGTSLYDPPVDIECREVEVFESLHTLIVVENCDISTALHPLLAQTCQRIREIVFDTGASDLPAIASVLLPLAEDGDLPPRPPIVFPELQTIAFRSVDRHDAQHLMALIPGWAEQGRGIEGVVLGLEVANFWMKSGHGDWLKEMKMEIHVEDHVDPSAPMWKKPRRKLIWKPGDDDEQTLGSDEGIKGPRSYDDDGTLTYKDISSTASQME</sequence>
<dbReference type="Gene3D" id="2.40.30.10">
    <property type="entry name" value="Translation factors"/>
    <property type="match status" value="1"/>
</dbReference>
<keyword evidence="6" id="KW-0819">tRNA processing</keyword>
<dbReference type="Pfam" id="PF20259">
    <property type="entry name" value="tRNA_Me_trans_M"/>
    <property type="match status" value="1"/>
</dbReference>
<dbReference type="InterPro" id="IPR001810">
    <property type="entry name" value="F-box_dom"/>
</dbReference>
<dbReference type="Gene3D" id="1.20.1280.50">
    <property type="match status" value="1"/>
</dbReference>
<dbReference type="Pfam" id="PF03054">
    <property type="entry name" value="tRNA_Me_trans"/>
    <property type="match status" value="1"/>
</dbReference>
<dbReference type="Gene3D" id="3.80.10.10">
    <property type="entry name" value="Ribonuclease Inhibitor"/>
    <property type="match status" value="1"/>
</dbReference>
<dbReference type="PANTHER" id="PTHR11933">
    <property type="entry name" value="TRNA 5-METHYLAMINOMETHYL-2-THIOURIDYLATE -METHYLTRANSFERASE"/>
    <property type="match status" value="1"/>
</dbReference>
<evidence type="ECO:0000256" key="5">
    <source>
        <dbReference type="ARBA" id="ARBA00022679"/>
    </source>
</evidence>
<evidence type="ECO:0000256" key="12">
    <source>
        <dbReference type="SAM" id="MobiDB-lite"/>
    </source>
</evidence>
<dbReference type="CDD" id="cd01998">
    <property type="entry name" value="MnmA_TRMU-like"/>
    <property type="match status" value="1"/>
</dbReference>
<dbReference type="PANTHER" id="PTHR11933:SF5">
    <property type="entry name" value="MITOCHONDRIAL TRNA-SPECIFIC 2-THIOURIDYLASE 1"/>
    <property type="match status" value="1"/>
</dbReference>
<evidence type="ECO:0000256" key="7">
    <source>
        <dbReference type="ARBA" id="ARBA00022741"/>
    </source>
</evidence>
<dbReference type="EMBL" id="JANIEX010000458">
    <property type="protein sequence ID" value="KAJ3566818.1"/>
    <property type="molecule type" value="Genomic_DNA"/>
</dbReference>
<dbReference type="InterPro" id="IPR023382">
    <property type="entry name" value="MnmA-like_central_sf"/>
</dbReference>
<dbReference type="InterPro" id="IPR046884">
    <property type="entry name" value="MnmA-like_central"/>
</dbReference>
<keyword evidence="18" id="KW-1185">Reference proteome</keyword>
<dbReference type="Gene3D" id="2.30.30.280">
    <property type="entry name" value="Adenine nucleotide alpha hydrolases-like domains"/>
    <property type="match status" value="1"/>
</dbReference>
<proteinExistence type="inferred from homology"/>
<evidence type="ECO:0000256" key="3">
    <source>
        <dbReference type="ARBA" id="ARBA00011953"/>
    </source>
</evidence>
<accession>A0AAD5VQF8</accession>
<dbReference type="InterPro" id="IPR036047">
    <property type="entry name" value="F-box-like_dom_sf"/>
</dbReference>
<gene>
    <name evidence="17" type="ORF">NP233_g6765</name>
</gene>
<keyword evidence="10" id="KW-1015">Disulfide bond</keyword>
<dbReference type="InterPro" id="IPR032675">
    <property type="entry name" value="LRR_dom_sf"/>
</dbReference>
<organism evidence="17 18">
    <name type="scientific">Leucocoprinus birnbaumii</name>
    <dbReference type="NCBI Taxonomy" id="56174"/>
    <lineage>
        <taxon>Eukaryota</taxon>
        <taxon>Fungi</taxon>
        <taxon>Dikarya</taxon>
        <taxon>Basidiomycota</taxon>
        <taxon>Agaricomycotina</taxon>
        <taxon>Agaricomycetes</taxon>
        <taxon>Agaricomycetidae</taxon>
        <taxon>Agaricales</taxon>
        <taxon>Agaricineae</taxon>
        <taxon>Agaricaceae</taxon>
        <taxon>Leucocoprinus</taxon>
    </lineage>
</organism>
<dbReference type="EC" id="2.8.1.14" evidence="3"/>
<dbReference type="InterPro" id="IPR004506">
    <property type="entry name" value="MnmA-like"/>
</dbReference>
<dbReference type="GO" id="GO:0016783">
    <property type="term" value="F:sulfurtransferase activity"/>
    <property type="evidence" value="ECO:0007669"/>
    <property type="project" value="InterPro"/>
</dbReference>
<evidence type="ECO:0000256" key="9">
    <source>
        <dbReference type="ARBA" id="ARBA00022884"/>
    </source>
</evidence>
<evidence type="ECO:0000259" key="15">
    <source>
        <dbReference type="Pfam" id="PF20258"/>
    </source>
</evidence>
<evidence type="ECO:0000313" key="17">
    <source>
        <dbReference type="EMBL" id="KAJ3566818.1"/>
    </source>
</evidence>
<keyword evidence="8" id="KW-0067">ATP-binding</keyword>
<evidence type="ECO:0000256" key="6">
    <source>
        <dbReference type="ARBA" id="ARBA00022694"/>
    </source>
</evidence>
<evidence type="ECO:0000256" key="13">
    <source>
        <dbReference type="SAM" id="SignalP"/>
    </source>
</evidence>
<evidence type="ECO:0000256" key="10">
    <source>
        <dbReference type="ARBA" id="ARBA00023157"/>
    </source>
</evidence>
<feature type="domain" description="tRNA-specific 2-thiouridylase MnmA-like central" evidence="16">
    <location>
        <begin position="211"/>
        <end position="272"/>
    </location>
</feature>
<keyword evidence="9" id="KW-0694">RNA-binding</keyword>
<evidence type="ECO:0000256" key="2">
    <source>
        <dbReference type="ARBA" id="ARBA00006191"/>
    </source>
</evidence>
<dbReference type="SUPFAM" id="SSF52402">
    <property type="entry name" value="Adenine nucleotide alpha hydrolases-like"/>
    <property type="match status" value="1"/>
</dbReference>
<dbReference type="Proteomes" id="UP001213000">
    <property type="component" value="Unassembled WGS sequence"/>
</dbReference>
<comment type="catalytic activity">
    <reaction evidence="11">
        <text>5-taurinomethyluridine(34) in tRNA + S-sulfanyl-L-cysteinyl-[protein] + AH2 + ATP = 5-taurinomethyl-2-thiouridine(34) in tRNA + L-cysteinyl-[protein] + A + AMP + diphosphate + H(+)</text>
        <dbReference type="Rhea" id="RHEA:47040"/>
        <dbReference type="Rhea" id="RHEA-COMP:10131"/>
        <dbReference type="Rhea" id="RHEA-COMP:11726"/>
        <dbReference type="Rhea" id="RHEA-COMP:11732"/>
        <dbReference type="Rhea" id="RHEA-COMP:11733"/>
        <dbReference type="ChEBI" id="CHEBI:13193"/>
        <dbReference type="ChEBI" id="CHEBI:15378"/>
        <dbReference type="ChEBI" id="CHEBI:17499"/>
        <dbReference type="ChEBI" id="CHEBI:29950"/>
        <dbReference type="ChEBI" id="CHEBI:30616"/>
        <dbReference type="ChEBI" id="CHEBI:33019"/>
        <dbReference type="ChEBI" id="CHEBI:61963"/>
        <dbReference type="ChEBI" id="CHEBI:87171"/>
        <dbReference type="ChEBI" id="CHEBI:87172"/>
        <dbReference type="ChEBI" id="CHEBI:456215"/>
        <dbReference type="EC" id="2.8.1.14"/>
    </reaction>
</comment>
<dbReference type="InterPro" id="IPR014729">
    <property type="entry name" value="Rossmann-like_a/b/a_fold"/>
</dbReference>
<dbReference type="InterPro" id="IPR046885">
    <property type="entry name" value="MnmA-like_C"/>
</dbReference>
<protein>
    <recommendedName>
        <fullName evidence="3">tRNA-5-taurinomethyluridine 2-sulfurtransferase</fullName>
        <ecNumber evidence="3">2.8.1.14</ecNumber>
    </recommendedName>
</protein>
<comment type="similarity">
    <text evidence="2">Belongs to the MnmA/TRMU family.</text>
</comment>
<dbReference type="Pfam" id="PF12937">
    <property type="entry name" value="F-box-like"/>
    <property type="match status" value="1"/>
</dbReference>
<feature type="region of interest" description="Disordered" evidence="12">
    <location>
        <begin position="835"/>
        <end position="877"/>
    </location>
</feature>
<dbReference type="GO" id="GO:0000049">
    <property type="term" value="F:tRNA binding"/>
    <property type="evidence" value="ECO:0007669"/>
    <property type="project" value="UniProtKB-KW"/>
</dbReference>
<dbReference type="Gene3D" id="3.40.50.620">
    <property type="entry name" value="HUPs"/>
    <property type="match status" value="1"/>
</dbReference>
<evidence type="ECO:0000259" key="16">
    <source>
        <dbReference type="Pfam" id="PF20259"/>
    </source>
</evidence>
<feature type="compositionally biased region" description="Polar residues" evidence="12">
    <location>
        <begin position="868"/>
        <end position="877"/>
    </location>
</feature>
<comment type="caution">
    <text evidence="17">The sequence shown here is derived from an EMBL/GenBank/DDBJ whole genome shotgun (WGS) entry which is preliminary data.</text>
</comment>
<name>A0AAD5VQF8_9AGAR</name>
<dbReference type="Pfam" id="PF20258">
    <property type="entry name" value="tRNA_Me_trans_C"/>
    <property type="match status" value="1"/>
</dbReference>
<keyword evidence="13" id="KW-0732">Signal</keyword>
<keyword evidence="4" id="KW-0820">tRNA-binding</keyword>
<dbReference type="FunFam" id="2.30.30.280:FF:000001">
    <property type="entry name" value="tRNA-specific 2-thiouridylase MnmA"/>
    <property type="match status" value="1"/>
</dbReference>
<evidence type="ECO:0000256" key="1">
    <source>
        <dbReference type="ARBA" id="ARBA00003986"/>
    </source>
</evidence>
<feature type="signal peptide" evidence="13">
    <location>
        <begin position="1"/>
        <end position="26"/>
    </location>
</feature>
<evidence type="ECO:0000256" key="11">
    <source>
        <dbReference type="ARBA" id="ARBA00049564"/>
    </source>
</evidence>
<evidence type="ECO:0000259" key="14">
    <source>
        <dbReference type="Pfam" id="PF12937"/>
    </source>
</evidence>
<dbReference type="NCBIfam" id="TIGR00420">
    <property type="entry name" value="trmU"/>
    <property type="match status" value="1"/>
</dbReference>